<feature type="domain" description="Flagellar assembly protein FliH/Type III secretion system HrpE" evidence="10">
    <location>
        <begin position="120"/>
        <end position="247"/>
    </location>
</feature>
<keyword evidence="9" id="KW-0175">Coiled coil</keyword>
<organism evidence="11 12">
    <name type="scientific">Sedimentibacter saalensis</name>
    <dbReference type="NCBI Taxonomy" id="130788"/>
    <lineage>
        <taxon>Bacteria</taxon>
        <taxon>Bacillati</taxon>
        <taxon>Bacillota</taxon>
        <taxon>Tissierellia</taxon>
        <taxon>Sedimentibacter</taxon>
    </lineage>
</organism>
<evidence type="ECO:0000256" key="6">
    <source>
        <dbReference type="ARBA" id="ARBA00022795"/>
    </source>
</evidence>
<reference evidence="11 12" key="1">
    <citation type="submission" date="2019-07" db="EMBL/GenBank/DDBJ databases">
        <title>Genomic Encyclopedia of Type Strains, Phase I: the one thousand microbial genomes (KMG-I) project.</title>
        <authorList>
            <person name="Kyrpides N."/>
        </authorList>
    </citation>
    <scope>NUCLEOTIDE SEQUENCE [LARGE SCALE GENOMIC DNA]</scope>
    <source>
        <strain evidence="11 12">DSM 13558</strain>
    </source>
</reference>
<sequence>MILLSNIIKAQYVVFDDKNMPRIIKTEPEPKVINTPREDLYEIYNQREVILKEANEEAMKIINAAKRNAQSEIAELKKKGYEEGFNAGMEIGKNKGYEEGLLTGRNKASDEINKQNQSRLKEISEMIAEIENEKEAIISKYENGIGNLSIEIAEKIIRQKIDSNENVITKIIDDSIKDYRNVEWIKIYISNEEDVKKIKADKDLINNLNKISSDVKIEIASDLQEGSIIVETPEGIVDAGVITQLNNLKEMVLNKNDM</sequence>
<dbReference type="GO" id="GO:0005829">
    <property type="term" value="C:cytosol"/>
    <property type="evidence" value="ECO:0007669"/>
    <property type="project" value="TreeGrafter"/>
</dbReference>
<keyword evidence="11" id="KW-0969">Cilium</keyword>
<evidence type="ECO:0000256" key="1">
    <source>
        <dbReference type="ARBA" id="ARBA00003041"/>
    </source>
</evidence>
<gene>
    <name evidence="11" type="ORF">LY60_02771</name>
</gene>
<evidence type="ECO:0000256" key="8">
    <source>
        <dbReference type="ARBA" id="ARBA00023225"/>
    </source>
</evidence>
<dbReference type="GO" id="GO:0044781">
    <property type="term" value="P:bacterial-type flagellum organization"/>
    <property type="evidence" value="ECO:0007669"/>
    <property type="project" value="UniProtKB-KW"/>
</dbReference>
<name>A0A562J6L9_9FIRM</name>
<evidence type="ECO:0000313" key="11">
    <source>
        <dbReference type="EMBL" id="TWH78743.1"/>
    </source>
</evidence>
<comment type="caution">
    <text evidence="11">The sequence shown here is derived from an EMBL/GenBank/DDBJ whole genome shotgun (WGS) entry which is preliminary data.</text>
</comment>
<dbReference type="EMBL" id="VLKH01000008">
    <property type="protein sequence ID" value="TWH78743.1"/>
    <property type="molecule type" value="Genomic_DNA"/>
</dbReference>
<keyword evidence="11" id="KW-0966">Cell projection</keyword>
<dbReference type="GO" id="GO:0015031">
    <property type="term" value="P:protein transport"/>
    <property type="evidence" value="ECO:0007669"/>
    <property type="project" value="UniProtKB-KW"/>
</dbReference>
<keyword evidence="5" id="KW-0963">Cytoplasm</keyword>
<dbReference type="GO" id="GO:0071973">
    <property type="term" value="P:bacterial-type flagellum-dependent cell motility"/>
    <property type="evidence" value="ECO:0007669"/>
    <property type="project" value="InterPro"/>
</dbReference>
<dbReference type="PANTHER" id="PTHR34982">
    <property type="entry name" value="YOP PROTEINS TRANSLOCATION PROTEIN L"/>
    <property type="match status" value="1"/>
</dbReference>
<dbReference type="PRINTS" id="PR01003">
    <property type="entry name" value="FLGFLIH"/>
</dbReference>
<evidence type="ECO:0000313" key="12">
    <source>
        <dbReference type="Proteomes" id="UP000315343"/>
    </source>
</evidence>
<keyword evidence="12" id="KW-1185">Reference proteome</keyword>
<evidence type="ECO:0000256" key="2">
    <source>
        <dbReference type="ARBA" id="ARBA00004496"/>
    </source>
</evidence>
<feature type="coiled-coil region" evidence="9">
    <location>
        <begin position="113"/>
        <end position="140"/>
    </location>
</feature>
<keyword evidence="4" id="KW-0813">Transport</keyword>
<keyword evidence="7" id="KW-0653">Protein transport</keyword>
<dbReference type="PANTHER" id="PTHR34982:SF1">
    <property type="entry name" value="FLAGELLAR ASSEMBLY PROTEIN FLIH"/>
    <property type="match status" value="1"/>
</dbReference>
<dbReference type="OrthoDB" id="19020at2"/>
<evidence type="ECO:0000256" key="9">
    <source>
        <dbReference type="SAM" id="Coils"/>
    </source>
</evidence>
<comment type="similarity">
    <text evidence="3">Belongs to the FliH family.</text>
</comment>
<proteinExistence type="inferred from homology"/>
<dbReference type="InterPro" id="IPR018035">
    <property type="entry name" value="Flagellar_FliH/T3SS_HrpE"/>
</dbReference>
<dbReference type="InterPro" id="IPR051472">
    <property type="entry name" value="T3SS_Stator/FliH"/>
</dbReference>
<accession>A0A562J6L9</accession>
<evidence type="ECO:0000259" key="10">
    <source>
        <dbReference type="Pfam" id="PF02108"/>
    </source>
</evidence>
<keyword evidence="6" id="KW-1005">Bacterial flagellum biogenesis</keyword>
<dbReference type="AlphaFoldDB" id="A0A562J6L9"/>
<protein>
    <submittedName>
        <fullName evidence="11">Flagellar biosynthesis/type III secretory pathway protein FliH</fullName>
    </submittedName>
</protein>
<dbReference type="Pfam" id="PF02108">
    <property type="entry name" value="FliH"/>
    <property type="match status" value="1"/>
</dbReference>
<dbReference type="GO" id="GO:0009288">
    <property type="term" value="C:bacterial-type flagellum"/>
    <property type="evidence" value="ECO:0007669"/>
    <property type="project" value="InterPro"/>
</dbReference>
<comment type="subcellular location">
    <subcellularLocation>
        <location evidence="2">Cytoplasm</location>
    </subcellularLocation>
</comment>
<dbReference type="InterPro" id="IPR000563">
    <property type="entry name" value="Flag_FliH"/>
</dbReference>
<keyword evidence="8" id="KW-1006">Bacterial flagellum protein export</keyword>
<evidence type="ECO:0000256" key="3">
    <source>
        <dbReference type="ARBA" id="ARBA00006602"/>
    </source>
</evidence>
<dbReference type="Proteomes" id="UP000315343">
    <property type="component" value="Unassembled WGS sequence"/>
</dbReference>
<evidence type="ECO:0000256" key="7">
    <source>
        <dbReference type="ARBA" id="ARBA00022927"/>
    </source>
</evidence>
<dbReference type="RefSeq" id="WP_145084819.1">
    <property type="nucleotide sequence ID" value="NZ_VLKH01000008.1"/>
</dbReference>
<evidence type="ECO:0000256" key="4">
    <source>
        <dbReference type="ARBA" id="ARBA00022448"/>
    </source>
</evidence>
<keyword evidence="11" id="KW-0282">Flagellum</keyword>
<dbReference type="GO" id="GO:0003774">
    <property type="term" value="F:cytoskeletal motor activity"/>
    <property type="evidence" value="ECO:0007669"/>
    <property type="project" value="InterPro"/>
</dbReference>
<comment type="function">
    <text evidence="1">Needed for flagellar regrowth and assembly.</text>
</comment>
<evidence type="ECO:0000256" key="5">
    <source>
        <dbReference type="ARBA" id="ARBA00022490"/>
    </source>
</evidence>